<dbReference type="CDD" id="cd06257">
    <property type="entry name" value="DnaJ"/>
    <property type="match status" value="1"/>
</dbReference>
<feature type="region of interest" description="Disordered" evidence="1">
    <location>
        <begin position="285"/>
        <end position="350"/>
    </location>
</feature>
<feature type="compositionally biased region" description="Polar residues" evidence="1">
    <location>
        <begin position="60"/>
        <end position="72"/>
    </location>
</feature>
<dbReference type="Proteomes" id="UP000693981">
    <property type="component" value="Unassembled WGS sequence"/>
</dbReference>
<evidence type="ECO:0000259" key="2">
    <source>
        <dbReference type="PROSITE" id="PS50076"/>
    </source>
</evidence>
<feature type="region of interest" description="Disordered" evidence="1">
    <location>
        <begin position="137"/>
        <end position="157"/>
    </location>
</feature>
<organism evidence="3 4">
    <name type="scientific">Phytophthora boehmeriae</name>
    <dbReference type="NCBI Taxonomy" id="109152"/>
    <lineage>
        <taxon>Eukaryota</taxon>
        <taxon>Sar</taxon>
        <taxon>Stramenopiles</taxon>
        <taxon>Oomycota</taxon>
        <taxon>Peronosporomycetes</taxon>
        <taxon>Peronosporales</taxon>
        <taxon>Peronosporaceae</taxon>
        <taxon>Phytophthora</taxon>
    </lineage>
</organism>
<feature type="region of interest" description="Disordered" evidence="1">
    <location>
        <begin position="1"/>
        <end position="72"/>
    </location>
</feature>
<protein>
    <recommendedName>
        <fullName evidence="2">J domain-containing protein</fullName>
    </recommendedName>
</protein>
<comment type="caution">
    <text evidence="3">The sequence shown here is derived from an EMBL/GenBank/DDBJ whole genome shotgun (WGS) entry which is preliminary data.</text>
</comment>
<dbReference type="GO" id="GO:0051082">
    <property type="term" value="F:unfolded protein binding"/>
    <property type="evidence" value="ECO:0007669"/>
    <property type="project" value="TreeGrafter"/>
</dbReference>
<dbReference type="PROSITE" id="PS00636">
    <property type="entry name" value="DNAJ_1"/>
    <property type="match status" value="1"/>
</dbReference>
<evidence type="ECO:0000313" key="4">
    <source>
        <dbReference type="Proteomes" id="UP000693981"/>
    </source>
</evidence>
<dbReference type="GO" id="GO:0005737">
    <property type="term" value="C:cytoplasm"/>
    <property type="evidence" value="ECO:0007669"/>
    <property type="project" value="TreeGrafter"/>
</dbReference>
<dbReference type="PANTHER" id="PTHR43948">
    <property type="entry name" value="DNAJ HOMOLOG SUBFAMILY B"/>
    <property type="match status" value="1"/>
</dbReference>
<gene>
    <name evidence="3" type="ORF">PHYBOEH_003503</name>
</gene>
<name>A0A8T1XA12_9STRA</name>
<dbReference type="PROSITE" id="PS50076">
    <property type="entry name" value="DNAJ_2"/>
    <property type="match status" value="1"/>
</dbReference>
<feature type="compositionally biased region" description="Low complexity" evidence="1">
    <location>
        <begin position="285"/>
        <end position="297"/>
    </location>
</feature>
<proteinExistence type="predicted"/>
<dbReference type="GO" id="GO:0051087">
    <property type="term" value="F:protein-folding chaperone binding"/>
    <property type="evidence" value="ECO:0007669"/>
    <property type="project" value="TreeGrafter"/>
</dbReference>
<feature type="compositionally biased region" description="Basic and acidic residues" evidence="1">
    <location>
        <begin position="1"/>
        <end position="14"/>
    </location>
</feature>
<dbReference type="InterPro" id="IPR001623">
    <property type="entry name" value="DnaJ_domain"/>
</dbReference>
<dbReference type="AlphaFoldDB" id="A0A8T1XA12"/>
<feature type="compositionally biased region" description="Basic residues" evidence="1">
    <location>
        <begin position="337"/>
        <end position="350"/>
    </location>
</feature>
<dbReference type="SMART" id="SM00271">
    <property type="entry name" value="DnaJ"/>
    <property type="match status" value="1"/>
</dbReference>
<sequence length="350" mass="39441">MTKTTLKDASESQDHKRRGRQEEETEQQDKKKKVKRRQVEPVVVDLTTDEEEQQEEQSRRNSSTITTESMNPIESDDYFVVLGLAHSATEADVKRAYRKLAVQWHPDKNRSNPRAEEFFKRISEAYAVLSDPEKRRKYEKYGKEGPNQGGQPRESEFRDPFGFAGRTSFSTQHARDIFDAFFNGVDPFEAFFGSTNTPHHRSTQRRSRRDVFNDDWGQSPFEDMGFGSMGMRGFGTMGGMSMMDSFFSDGFGGGFGDTGSGGFSTSMSSSSSTFTDHNGHVVTQKTTTTTDTNGRSETVTEEFRDGKLVNSTSSSSNNRLAGAGRMQLEPNGSQGIHGHHYQRRGSRPRY</sequence>
<reference evidence="3" key="1">
    <citation type="submission" date="2021-02" db="EMBL/GenBank/DDBJ databases">
        <authorList>
            <person name="Palmer J.M."/>
        </authorList>
    </citation>
    <scope>NUCLEOTIDE SEQUENCE</scope>
    <source>
        <strain evidence="3">SCRP23</strain>
    </source>
</reference>
<dbReference type="GO" id="GO:0044183">
    <property type="term" value="F:protein folding chaperone"/>
    <property type="evidence" value="ECO:0007669"/>
    <property type="project" value="TreeGrafter"/>
</dbReference>
<feature type="domain" description="J" evidence="2">
    <location>
        <begin position="77"/>
        <end position="142"/>
    </location>
</feature>
<dbReference type="PANTHER" id="PTHR43948:SF10">
    <property type="entry name" value="MRJ, ISOFORM E"/>
    <property type="match status" value="1"/>
</dbReference>
<evidence type="ECO:0000256" key="1">
    <source>
        <dbReference type="SAM" id="MobiDB-lite"/>
    </source>
</evidence>
<dbReference type="InterPro" id="IPR018253">
    <property type="entry name" value="DnaJ_domain_CS"/>
</dbReference>
<evidence type="ECO:0000313" key="3">
    <source>
        <dbReference type="EMBL" id="KAG7402244.1"/>
    </source>
</evidence>
<dbReference type="EMBL" id="JAGDFL010000002">
    <property type="protein sequence ID" value="KAG7402244.1"/>
    <property type="molecule type" value="Genomic_DNA"/>
</dbReference>
<dbReference type="OrthoDB" id="10250354at2759"/>
<accession>A0A8T1XA12</accession>
<feature type="compositionally biased region" description="Polar residues" evidence="1">
    <location>
        <begin position="309"/>
        <end position="319"/>
    </location>
</feature>
<keyword evidence="4" id="KW-1185">Reference proteome</keyword>
<dbReference type="Pfam" id="PF00226">
    <property type="entry name" value="DnaJ"/>
    <property type="match status" value="1"/>
</dbReference>
<dbReference type="GO" id="GO:0005634">
    <property type="term" value="C:nucleus"/>
    <property type="evidence" value="ECO:0007669"/>
    <property type="project" value="TreeGrafter"/>
</dbReference>